<evidence type="ECO:0000313" key="1">
    <source>
        <dbReference type="EMBL" id="UWZ55388.1"/>
    </source>
</evidence>
<dbReference type="Gene3D" id="3.40.50.300">
    <property type="entry name" value="P-loop containing nucleotide triphosphate hydrolases"/>
    <property type="match status" value="1"/>
</dbReference>
<accession>A0A9Q9MDS2</accession>
<dbReference type="KEGG" id="daur:Daura_03835"/>
<dbReference type="SUPFAM" id="SSF52540">
    <property type="entry name" value="P-loop containing nucleoside triphosphate hydrolases"/>
    <property type="match status" value="1"/>
</dbReference>
<proteinExistence type="predicted"/>
<sequence>MSTRVAARGPLGGSENEQGGDFRADYAAHLAAHGLRGLDVEISGDERTRGRPYLIRAEVDEDVDDLEVVFDGGRRVLLQLKKSLDLAISVDKPFRKVIDQWVQQVVSNPDDDTPLVVVAASGSAEIQHLADALDRRRDRHASLPSPSEKKALTKLDTALARLAPAVRDAVLDRASVTVFPWHARHGGLSISVAMLDGNVVAAGQGGMAVGELAKAHRKSASLRSGLDFDQWVDLLAGRFTLLTNGAASAAARKIIEDAAVRRYCERLGNPGSIDLLSVGADLPPIEADIRCWVSAVDGEDKEVELDDFFRRYGRVLMIGAPGSGKSTALRDVAQREAHRGWCLPVLIDLRRLLQPVALGREHLPILELRGNPLDELAAMAVEAAEPEDRPVLTEAIRRSAGQGRLLLCLDSLDETRKHRREVVSWIRRLVSALHVDCDVLLATRSSAHASAAILGWTGARLLGPRWPRAIAEPIIHAVAQRDGRDSVWVGARLRLLDDQLTQTPYLGETPLLVTALALELCASGRSVPTFSKAELMDSVSRRIALDWERRSGRGGISMPDLPDRQIEAALSDALSIVGWECVTSTGSPPESYLLALLSERFHADQGLPLGKARILSESCLDFWDEAGVLVRDDEGGLNARARNVVEASAARHLADAPLAARALLLGQAIADPAMTHVLTMAVALNPEVLTTAVDLLSAEDSIDVLLALADGVQSRQNAPQDAISELIASLSAMAARGDERALEAAEAICGLPASLTARSRIREQVRGLVPPHQLPVWEAMLAHRWDEPDALTLCLDVAMSPPEDDSEPPHITEDGIFDLGGRSAHDGPLEAAMLGAAMRLPSGQPDAAQQIQEVAYKRCDHRIRAQIDGLLAAKGYQLVDRSRETTLDGIEAFIARSRQEKAWLLERLSELGPLRPLKAVERRRLNNVGRVVHGLAYMKLEAGAIGNAIRRYPADLTRMINFVVDCGGLDRSTVASEAIARLQEPEGDVALLCELPRCRLTHWDVIDVPETLMWLGDLLRKGYLLARQSQLALSQVPGEYRPQALNLARTAAENQAVPTRNRFLAAQLACYFNRDAMIDRWRDTADPVLRSSVMSVLREHPERQSILLGGIRDTDNLVRVDAVEALTDADLVHERILEALRYALANESSSTCQYCGLGGQTGEERNCSQCELALPDPQRLIRQKLNAAAKFEV</sequence>
<dbReference type="RefSeq" id="WP_033362195.1">
    <property type="nucleotide sequence ID" value="NZ_CP073767.1"/>
</dbReference>
<gene>
    <name evidence="1" type="ORF">Daura_03835</name>
</gene>
<evidence type="ECO:0008006" key="3">
    <source>
        <dbReference type="Google" id="ProtNLM"/>
    </source>
</evidence>
<protein>
    <recommendedName>
        <fullName evidence="3">NACHT domain-containing protein</fullName>
    </recommendedName>
</protein>
<name>A0A9Q9MDS2_9ACTN</name>
<dbReference type="OrthoDB" id="9806903at2"/>
<dbReference type="InterPro" id="IPR027417">
    <property type="entry name" value="P-loop_NTPase"/>
</dbReference>
<reference evidence="1" key="1">
    <citation type="submission" date="2021-04" db="EMBL/GenBank/DDBJ databases">
        <title>Dactylosporangium aurantiacum NRRL B-8018 full assembly.</title>
        <authorList>
            <person name="Hartkoorn R.C."/>
            <person name="Beaudoing E."/>
            <person name="Hot D."/>
        </authorList>
    </citation>
    <scope>NUCLEOTIDE SEQUENCE</scope>
    <source>
        <strain evidence="1">NRRL B-8018</strain>
    </source>
</reference>
<organism evidence="1 2">
    <name type="scientific">Dactylosporangium aurantiacum</name>
    <dbReference type="NCBI Taxonomy" id="35754"/>
    <lineage>
        <taxon>Bacteria</taxon>
        <taxon>Bacillati</taxon>
        <taxon>Actinomycetota</taxon>
        <taxon>Actinomycetes</taxon>
        <taxon>Micromonosporales</taxon>
        <taxon>Micromonosporaceae</taxon>
        <taxon>Dactylosporangium</taxon>
    </lineage>
</organism>
<dbReference type="Proteomes" id="UP001058003">
    <property type="component" value="Chromosome"/>
</dbReference>
<evidence type="ECO:0000313" key="2">
    <source>
        <dbReference type="Proteomes" id="UP001058003"/>
    </source>
</evidence>
<keyword evidence="2" id="KW-1185">Reference proteome</keyword>
<dbReference type="EMBL" id="CP073767">
    <property type="protein sequence ID" value="UWZ55388.1"/>
    <property type="molecule type" value="Genomic_DNA"/>
</dbReference>
<dbReference type="AlphaFoldDB" id="A0A9Q9MDS2"/>